<dbReference type="Gramene" id="A06p35700.2_BraZ1">
    <property type="protein sequence ID" value="A06p35700.2_BraZ1.CDS"/>
    <property type="gene ID" value="A06g35700.2_BraZ1"/>
</dbReference>
<gene>
    <name evidence="4" type="ORF">BRAA06T25817Z</name>
    <name evidence="3" type="ORF">BRAPAZ1V2_A06P35700.2</name>
</gene>
<dbReference type="EMBL" id="LS974622">
    <property type="protein sequence ID" value="CAG7871330.1"/>
    <property type="molecule type" value="Genomic_DNA"/>
</dbReference>
<dbReference type="Gene3D" id="1.10.110.10">
    <property type="entry name" value="Plant lipid-transfer and hydrophobic proteins"/>
    <property type="match status" value="1"/>
</dbReference>
<comment type="similarity">
    <text evidence="1">Belongs to the plant LTP family.</text>
</comment>
<dbReference type="GO" id="GO:0006869">
    <property type="term" value="P:lipid transport"/>
    <property type="evidence" value="ECO:0007669"/>
    <property type="project" value="InterPro"/>
</dbReference>
<proteinExistence type="inferred from homology"/>
<evidence type="ECO:0000256" key="2">
    <source>
        <dbReference type="SAM" id="SignalP"/>
    </source>
</evidence>
<sequence length="148" mass="16117">MRLFSPVLLSLFLLLSALCSATVENAADCVAVGTLISSCTEFVNYGYPDPIPGSSCCDAMTLLGTYSDSSVKRMWLCNCFIDLINVYNSNATAISTLSGFCGIVLGFTIDPNTDCNFEGKGQDFWRFGVVDQTEQIVYDVLNSYFLSC</sequence>
<dbReference type="PANTHER" id="PTHR33076">
    <property type="entry name" value="NON-SPECIFIC LIPID-TRANSFER PROTEIN 2-RELATED"/>
    <property type="match status" value="1"/>
</dbReference>
<dbReference type="SUPFAM" id="SSF47699">
    <property type="entry name" value="Bifunctional inhibitor/lipid-transfer protein/seed storage 2S albumin"/>
    <property type="match status" value="1"/>
</dbReference>
<dbReference type="InterPro" id="IPR036312">
    <property type="entry name" value="Bifun_inhib/LTP/seed_sf"/>
</dbReference>
<protein>
    <recommendedName>
        <fullName evidence="5">Bifunctional inhibitor/plant lipid transfer protein/seed storage helical domain-containing protein</fullName>
    </recommendedName>
</protein>
<dbReference type="InterPro" id="IPR000528">
    <property type="entry name" value="Plant_nsLTP"/>
</dbReference>
<reference evidence="4" key="1">
    <citation type="submission" date="2018-11" db="EMBL/GenBank/DDBJ databases">
        <authorList>
            <consortium name="Genoscope - CEA"/>
            <person name="William W."/>
        </authorList>
    </citation>
    <scope>NUCLEOTIDE SEQUENCE</scope>
</reference>
<evidence type="ECO:0000313" key="3">
    <source>
        <dbReference type="EMBL" id="CAG7871330.1"/>
    </source>
</evidence>
<organism evidence="4">
    <name type="scientific">Brassica campestris</name>
    <name type="common">Field mustard</name>
    <dbReference type="NCBI Taxonomy" id="3711"/>
    <lineage>
        <taxon>Eukaryota</taxon>
        <taxon>Viridiplantae</taxon>
        <taxon>Streptophyta</taxon>
        <taxon>Embryophyta</taxon>
        <taxon>Tracheophyta</taxon>
        <taxon>Spermatophyta</taxon>
        <taxon>Magnoliopsida</taxon>
        <taxon>eudicotyledons</taxon>
        <taxon>Gunneridae</taxon>
        <taxon>Pentapetalae</taxon>
        <taxon>rosids</taxon>
        <taxon>malvids</taxon>
        <taxon>Brassicales</taxon>
        <taxon>Brassicaceae</taxon>
        <taxon>Brassiceae</taxon>
        <taxon>Brassica</taxon>
    </lineage>
</organism>
<dbReference type="GO" id="GO:0008289">
    <property type="term" value="F:lipid binding"/>
    <property type="evidence" value="ECO:0007669"/>
    <property type="project" value="InterPro"/>
</dbReference>
<evidence type="ECO:0008006" key="5">
    <source>
        <dbReference type="Google" id="ProtNLM"/>
    </source>
</evidence>
<accession>A0A3P5YHW1</accession>
<dbReference type="EMBL" id="LR031569">
    <property type="protein sequence ID" value="VDC67277.1"/>
    <property type="molecule type" value="Genomic_DNA"/>
</dbReference>
<evidence type="ECO:0000256" key="1">
    <source>
        <dbReference type="ARBA" id="ARBA00009748"/>
    </source>
</evidence>
<keyword evidence="2" id="KW-0732">Signal</keyword>
<dbReference type="AlphaFoldDB" id="A0A3P5YHW1"/>
<feature type="chain" id="PRO_5039801428" description="Bifunctional inhibitor/plant lipid transfer protein/seed storage helical domain-containing protein" evidence="2">
    <location>
        <begin position="22"/>
        <end position="148"/>
    </location>
</feature>
<dbReference type="CDD" id="cd01960">
    <property type="entry name" value="nsLTP1"/>
    <property type="match status" value="1"/>
</dbReference>
<dbReference type="Proteomes" id="UP000694005">
    <property type="component" value="Chromosome A06"/>
</dbReference>
<evidence type="ECO:0000313" key="4">
    <source>
        <dbReference type="EMBL" id="VDC67277.1"/>
    </source>
</evidence>
<name>A0A3P5YHW1_BRACM</name>
<dbReference type="PRINTS" id="PR00382">
    <property type="entry name" value="LIPIDTRNSFER"/>
</dbReference>
<feature type="signal peptide" evidence="2">
    <location>
        <begin position="1"/>
        <end position="21"/>
    </location>
</feature>